<feature type="compositionally biased region" description="Basic and acidic residues" evidence="1">
    <location>
        <begin position="162"/>
        <end position="173"/>
    </location>
</feature>
<feature type="compositionally biased region" description="Low complexity" evidence="1">
    <location>
        <begin position="1078"/>
        <end position="1096"/>
    </location>
</feature>
<accession>A0A2C6KQY5</accession>
<dbReference type="OrthoDB" id="354823at2759"/>
<dbReference type="GeneID" id="94430647"/>
<feature type="compositionally biased region" description="Basic and acidic residues" evidence="1">
    <location>
        <begin position="683"/>
        <end position="695"/>
    </location>
</feature>
<feature type="region of interest" description="Disordered" evidence="1">
    <location>
        <begin position="1019"/>
        <end position="1109"/>
    </location>
</feature>
<feature type="domain" description="Xrn1 helical" evidence="2">
    <location>
        <begin position="396"/>
        <end position="445"/>
    </location>
</feature>
<feature type="compositionally biased region" description="Basic and acidic residues" evidence="1">
    <location>
        <begin position="116"/>
        <end position="147"/>
    </location>
</feature>
<feature type="compositionally biased region" description="Gly residues" evidence="1">
    <location>
        <begin position="803"/>
        <end position="814"/>
    </location>
</feature>
<dbReference type="InterPro" id="IPR041412">
    <property type="entry name" value="Xrn1_helical"/>
</dbReference>
<feature type="compositionally biased region" description="Gly residues" evidence="1">
    <location>
        <begin position="896"/>
        <end position="912"/>
    </location>
</feature>
<proteinExistence type="predicted"/>
<dbReference type="Gene3D" id="1.25.40.1050">
    <property type="match status" value="1"/>
</dbReference>
<feature type="compositionally biased region" description="Basic and acidic residues" evidence="1">
    <location>
        <begin position="1178"/>
        <end position="1187"/>
    </location>
</feature>
<evidence type="ECO:0000313" key="4">
    <source>
        <dbReference type="Proteomes" id="UP000221165"/>
    </source>
</evidence>
<feature type="compositionally biased region" description="Low complexity" evidence="1">
    <location>
        <begin position="1022"/>
        <end position="1036"/>
    </location>
</feature>
<feature type="region of interest" description="Disordered" evidence="1">
    <location>
        <begin position="40"/>
        <end position="99"/>
    </location>
</feature>
<feature type="region of interest" description="Disordered" evidence="1">
    <location>
        <begin position="459"/>
        <end position="492"/>
    </location>
</feature>
<evidence type="ECO:0000259" key="2">
    <source>
        <dbReference type="Pfam" id="PF17846"/>
    </source>
</evidence>
<dbReference type="Proteomes" id="UP000221165">
    <property type="component" value="Unassembled WGS sequence"/>
</dbReference>
<comment type="caution">
    <text evidence="3">The sequence shown here is derived from an EMBL/GenBank/DDBJ whole genome shotgun (WGS) entry which is preliminary data.</text>
</comment>
<organism evidence="3 4">
    <name type="scientific">Cystoisospora suis</name>
    <dbReference type="NCBI Taxonomy" id="483139"/>
    <lineage>
        <taxon>Eukaryota</taxon>
        <taxon>Sar</taxon>
        <taxon>Alveolata</taxon>
        <taxon>Apicomplexa</taxon>
        <taxon>Conoidasida</taxon>
        <taxon>Coccidia</taxon>
        <taxon>Eucoccidiorida</taxon>
        <taxon>Eimeriorina</taxon>
        <taxon>Sarcocystidae</taxon>
        <taxon>Cystoisospora</taxon>
    </lineage>
</organism>
<gene>
    <name evidence="3" type="ORF">CSUI_007288</name>
</gene>
<feature type="region of interest" description="Disordered" evidence="1">
    <location>
        <begin position="798"/>
        <end position="922"/>
    </location>
</feature>
<protein>
    <submittedName>
        <fullName evidence="3">5-3 exoribonuclease</fullName>
    </submittedName>
</protein>
<feature type="domain" description="Xrn1 helical" evidence="2">
    <location>
        <begin position="499"/>
        <end position="622"/>
    </location>
</feature>
<evidence type="ECO:0000256" key="1">
    <source>
        <dbReference type="SAM" id="MobiDB-lite"/>
    </source>
</evidence>
<dbReference type="GO" id="GO:0004534">
    <property type="term" value="F:5'-3' RNA exonuclease activity"/>
    <property type="evidence" value="ECO:0007669"/>
    <property type="project" value="TreeGrafter"/>
</dbReference>
<feature type="compositionally biased region" description="Basic and acidic residues" evidence="1">
    <location>
        <begin position="67"/>
        <end position="89"/>
    </location>
</feature>
<dbReference type="VEuPathDB" id="ToxoDB:CSUI_007288"/>
<dbReference type="PANTHER" id="PTHR12341">
    <property type="entry name" value="5'-&gt;3' EXORIBONUCLEASE"/>
    <property type="match status" value="1"/>
</dbReference>
<evidence type="ECO:0000313" key="3">
    <source>
        <dbReference type="EMBL" id="PHJ18885.1"/>
    </source>
</evidence>
<dbReference type="PANTHER" id="PTHR12341:SF41">
    <property type="entry name" value="5'-3' EXORIBONUCLEASE 2"/>
    <property type="match status" value="1"/>
</dbReference>
<dbReference type="EMBL" id="MIGC01003820">
    <property type="protein sequence ID" value="PHJ18885.1"/>
    <property type="molecule type" value="Genomic_DNA"/>
</dbReference>
<feature type="compositionally biased region" description="Low complexity" evidence="1">
    <location>
        <begin position="261"/>
        <end position="275"/>
    </location>
</feature>
<keyword evidence="4" id="KW-1185">Reference proteome</keyword>
<dbReference type="Pfam" id="PF17846">
    <property type="entry name" value="XRN_M"/>
    <property type="match status" value="2"/>
</dbReference>
<feature type="compositionally biased region" description="Polar residues" evidence="1">
    <location>
        <begin position="368"/>
        <end position="382"/>
    </location>
</feature>
<reference evidence="3 4" key="1">
    <citation type="journal article" date="2017" name="Int. J. Parasitol.">
        <title>The genome of the protozoan parasite Cystoisospora suis and a reverse vaccinology approach to identify vaccine candidates.</title>
        <authorList>
            <person name="Palmieri N."/>
            <person name="Shrestha A."/>
            <person name="Ruttkowski B."/>
            <person name="Beck T."/>
            <person name="Vogl C."/>
            <person name="Tomley F."/>
            <person name="Blake D.P."/>
            <person name="Joachim A."/>
        </authorList>
    </citation>
    <scope>NUCLEOTIDE SEQUENCE [LARGE SCALE GENOMIC DNA]</scope>
    <source>
        <strain evidence="3 4">Wien I</strain>
    </source>
</reference>
<feature type="region of interest" description="Disordered" evidence="1">
    <location>
        <begin position="668"/>
        <end position="707"/>
    </location>
</feature>
<dbReference type="RefSeq" id="XP_067920589.1">
    <property type="nucleotide sequence ID" value="XM_068067436.1"/>
</dbReference>
<feature type="compositionally biased region" description="Basic and acidic residues" evidence="1">
    <location>
        <begin position="193"/>
        <end position="202"/>
    </location>
</feature>
<feature type="compositionally biased region" description="Low complexity" evidence="1">
    <location>
        <begin position="886"/>
        <end position="895"/>
    </location>
</feature>
<dbReference type="GO" id="GO:0005634">
    <property type="term" value="C:nucleus"/>
    <property type="evidence" value="ECO:0007669"/>
    <property type="project" value="TreeGrafter"/>
</dbReference>
<name>A0A2C6KQY5_9APIC</name>
<dbReference type="InterPro" id="IPR027073">
    <property type="entry name" value="5_3_exoribonuclease"/>
</dbReference>
<dbReference type="GO" id="GO:0003723">
    <property type="term" value="F:RNA binding"/>
    <property type="evidence" value="ECO:0007669"/>
    <property type="project" value="TreeGrafter"/>
</dbReference>
<feature type="compositionally biased region" description="Low complexity" evidence="1">
    <location>
        <begin position="1048"/>
        <end position="1058"/>
    </location>
</feature>
<sequence length="1187" mass="129949">MVEKETIRRDLQRKSRMREKNEQEKQMKLLEKAKAIAQDIQRRDVSSSSSCTNRAPAGGDLSNANTLKEEEKNKKDRNFQETSERKIGEKGANGEVLELTSNEAAARLLKQEIEKKILSQDDKGGVKKEEQENLKKKTEEISDREKPFSSSSPVKGTAVTSHEAKEEEKKSNQEEEEKDSSSSMKNELFQENEGTKEEEEKSLTCVDTIDPEGGLPPRKRRRGDKMNCEEGKQDVSSSSSMVSIPVTGEEEEGKREREIVGASSTGPSSSSGSPPLDNRDFIEKKLKRKKMGEEGEEDSSEGNQAGSIKTKREEDFDAFKMKLSEKLHKELDNHALLYDEVDGGVGCADRNVWRRKYYMQKFHLPNRPTLSLSEPQQAQPQHQEGREEEERKKKLLDEDIEALSRDVALAYIVGLQWVLYYYFQGCKSFNWFYPFHYAPLAVDLADELKRKLGGGAGEINSNRASYGREATNSSSSSASSSATPSIQDNRQIDREGTVKQLQPFEITFELGTPFRAFEQLMSVLPPYSASCMPPAHAALMTNPVSPISDFYPTDVRMDPNGKRFQWQWVVLLPFIDEERLLKNCKTLEKLLTEEERERNRRGCDRLFVHKTHPLACNLKDVIENSQYGRGVFSHEDVDDLSLKNEDAYSGVRGEGRLLSVFSLESTSSRNLRDTDEETEESEVGEKERKEEEPKEAGVGSKKKKKRGMTGKLYRNQYSVQAGEYVASPIEYLPDIVSMSYCCFYTTLRLPLSHRSILLEGVKPYVPVLDRFDLEDEERRDRAFSGAVARRIVMTTLNLRHHPGGGGREGGGGEGFHPPPPHHSNRGGGNGGGPYPSYAFSLYSHPNRGDFQGGGPRPPHYPNYHSQNPHPFPPYQQGDRSSHHDSYSQMSRHSSSYGGGGRGGGYRGGGRGSSSGCSMPRMHAPPPPYPPVANAACYYPPHNPRGGGPAGGGGGPHRGGYAMGYPSSSYYSNPPPPPAAAAVAGSASVLSQYGHQDQHASSYHQNSTYYGGQPQQAAARITSYASSSSNASSYYQPSPQPMYGGGYDGQPQRYQAPQAGAGGRGPHDASQGGGGYYGGSYPSSAAPGLPPASSSSLHTGAGGSSASHMVPGDPWAQQLYAGGGGGSSGGYMTGGGQYNAYSKTSYYTTTAGGGGGYGYDGRAGGGEDRAAAEGSGRYSEIHFRGGGR</sequence>
<feature type="compositionally biased region" description="Polar residues" evidence="1">
    <location>
        <begin position="148"/>
        <end position="160"/>
    </location>
</feature>
<feature type="region of interest" description="Disordered" evidence="1">
    <location>
        <begin position="1"/>
        <end position="25"/>
    </location>
</feature>
<feature type="region of interest" description="Disordered" evidence="1">
    <location>
        <begin position="1161"/>
        <end position="1187"/>
    </location>
</feature>
<feature type="compositionally biased region" description="Basic and acidic residues" evidence="1">
    <location>
        <begin position="383"/>
        <end position="392"/>
    </location>
</feature>
<feature type="region of interest" description="Disordered" evidence="1">
    <location>
        <begin position="116"/>
        <end position="312"/>
    </location>
</feature>
<feature type="compositionally biased region" description="Low complexity" evidence="1">
    <location>
        <begin position="473"/>
        <end position="482"/>
    </location>
</feature>
<feature type="compositionally biased region" description="Basic and acidic residues" evidence="1">
    <location>
        <begin position="224"/>
        <end position="233"/>
    </location>
</feature>
<dbReference type="AlphaFoldDB" id="A0A2C6KQY5"/>
<feature type="region of interest" description="Disordered" evidence="1">
    <location>
        <begin position="368"/>
        <end position="392"/>
    </location>
</feature>
<dbReference type="GO" id="GO:0000956">
    <property type="term" value="P:nuclear-transcribed mRNA catabolic process"/>
    <property type="evidence" value="ECO:0007669"/>
    <property type="project" value="TreeGrafter"/>
</dbReference>